<evidence type="ECO:0000313" key="9">
    <source>
        <dbReference type="Proteomes" id="UP000062912"/>
    </source>
</evidence>
<keyword evidence="4" id="KW-0408">Iron</keyword>
<dbReference type="InterPro" id="IPR001041">
    <property type="entry name" value="2Fe-2S_ferredoxin-type"/>
</dbReference>
<dbReference type="PANTHER" id="PTHR23426">
    <property type="entry name" value="FERREDOXIN/ADRENODOXIN"/>
    <property type="match status" value="1"/>
</dbReference>
<evidence type="ECO:0000256" key="2">
    <source>
        <dbReference type="ARBA" id="ARBA00022714"/>
    </source>
</evidence>
<dbReference type="Proteomes" id="UP000062912">
    <property type="component" value="Unassembled WGS sequence"/>
</dbReference>
<evidence type="ECO:0000256" key="1">
    <source>
        <dbReference type="ARBA" id="ARBA00010914"/>
    </source>
</evidence>
<accession>A0A132EJ41</accession>
<dbReference type="OrthoDB" id="9799640at2"/>
<evidence type="ECO:0000256" key="3">
    <source>
        <dbReference type="ARBA" id="ARBA00022723"/>
    </source>
</evidence>
<evidence type="ECO:0000256" key="4">
    <source>
        <dbReference type="ARBA" id="ARBA00023004"/>
    </source>
</evidence>
<dbReference type="InterPro" id="IPR018298">
    <property type="entry name" value="Adrenodoxin_Fe-S_BS"/>
</dbReference>
<name>A0A132EJ41_9BURK</name>
<comment type="cofactor">
    <cofactor evidence="6">
        <name>[2Fe-2S] cluster</name>
        <dbReference type="ChEBI" id="CHEBI:190135"/>
    </cofactor>
</comment>
<keyword evidence="3" id="KW-0479">Metal-binding</keyword>
<dbReference type="CDD" id="cd00207">
    <property type="entry name" value="fer2"/>
    <property type="match status" value="1"/>
</dbReference>
<dbReference type="GO" id="GO:0046872">
    <property type="term" value="F:metal ion binding"/>
    <property type="evidence" value="ECO:0007669"/>
    <property type="project" value="UniProtKB-KW"/>
</dbReference>
<organism evidence="8 9">
    <name type="scientific">Burkholderia pseudomultivorans</name>
    <dbReference type="NCBI Taxonomy" id="1207504"/>
    <lineage>
        <taxon>Bacteria</taxon>
        <taxon>Pseudomonadati</taxon>
        <taxon>Pseudomonadota</taxon>
        <taxon>Betaproteobacteria</taxon>
        <taxon>Burkholderiales</taxon>
        <taxon>Burkholderiaceae</taxon>
        <taxon>Burkholderia</taxon>
        <taxon>Burkholderia cepacia complex</taxon>
    </lineage>
</organism>
<dbReference type="InterPro" id="IPR012675">
    <property type="entry name" value="Beta-grasp_dom_sf"/>
</dbReference>
<evidence type="ECO:0000256" key="5">
    <source>
        <dbReference type="ARBA" id="ARBA00023014"/>
    </source>
</evidence>
<dbReference type="GO" id="GO:0051537">
    <property type="term" value="F:2 iron, 2 sulfur cluster binding"/>
    <property type="evidence" value="ECO:0007669"/>
    <property type="project" value="UniProtKB-KW"/>
</dbReference>
<dbReference type="Pfam" id="PF00111">
    <property type="entry name" value="Fer2"/>
    <property type="match status" value="1"/>
</dbReference>
<gene>
    <name evidence="8" type="ORF">WT56_12410</name>
</gene>
<comment type="caution">
    <text evidence="8">The sequence shown here is derived from an EMBL/GenBank/DDBJ whole genome shotgun (WGS) entry which is preliminary data.</text>
</comment>
<dbReference type="Gene3D" id="3.10.20.30">
    <property type="match status" value="1"/>
</dbReference>
<dbReference type="EMBL" id="LPJR01000025">
    <property type="protein sequence ID" value="KWF30814.1"/>
    <property type="molecule type" value="Genomic_DNA"/>
</dbReference>
<dbReference type="PRINTS" id="PR00355">
    <property type="entry name" value="ADRENODOXIN"/>
</dbReference>
<dbReference type="SUPFAM" id="SSF54292">
    <property type="entry name" value="2Fe-2S ferredoxin-like"/>
    <property type="match status" value="1"/>
</dbReference>
<protein>
    <submittedName>
        <fullName evidence="8">Ferredoxin</fullName>
    </submittedName>
</protein>
<dbReference type="PANTHER" id="PTHR23426:SF65">
    <property type="entry name" value="FERREDOXIN-2, MITOCHONDRIAL"/>
    <property type="match status" value="1"/>
</dbReference>
<dbReference type="AlphaFoldDB" id="A0A132EJ41"/>
<comment type="similarity">
    <text evidence="1">Belongs to the adrenodoxin/putidaredoxin family.</text>
</comment>
<reference evidence="8 9" key="1">
    <citation type="submission" date="2015-11" db="EMBL/GenBank/DDBJ databases">
        <title>Expanding the genomic diversity of Burkholderia species for the development of highly accurate diagnostics.</title>
        <authorList>
            <person name="Sahl J."/>
            <person name="Keim P."/>
            <person name="Wagner D."/>
        </authorList>
    </citation>
    <scope>NUCLEOTIDE SEQUENCE [LARGE SCALE GENOMIC DNA]</scope>
    <source>
        <strain evidence="8 9">MSMB368WGS</strain>
    </source>
</reference>
<dbReference type="InterPro" id="IPR036010">
    <property type="entry name" value="2Fe-2S_ferredoxin-like_sf"/>
</dbReference>
<sequence>MAKIWLKTRAGEEFEIPGEAGYSLMEVIRNNSFDELLAMCGGSCSCATCHIYVDGAFADRLTPMADDEKAILEASAHFNVRSRLSCQIPFTEELAGIRVQIAPEE</sequence>
<dbReference type="PROSITE" id="PS00814">
    <property type="entry name" value="ADX"/>
    <property type="match status" value="1"/>
</dbReference>
<dbReference type="GO" id="GO:0009055">
    <property type="term" value="F:electron transfer activity"/>
    <property type="evidence" value="ECO:0007669"/>
    <property type="project" value="TreeGrafter"/>
</dbReference>
<feature type="domain" description="2Fe-2S ferredoxin-type" evidence="7">
    <location>
        <begin position="2"/>
        <end position="105"/>
    </location>
</feature>
<dbReference type="InterPro" id="IPR001055">
    <property type="entry name" value="Adrenodoxin-like"/>
</dbReference>
<keyword evidence="5" id="KW-0411">Iron-sulfur</keyword>
<dbReference type="RefSeq" id="WP_060241001.1">
    <property type="nucleotide sequence ID" value="NZ_LPJR01000025.1"/>
</dbReference>
<evidence type="ECO:0000256" key="6">
    <source>
        <dbReference type="ARBA" id="ARBA00034078"/>
    </source>
</evidence>
<proteinExistence type="inferred from homology"/>
<dbReference type="PROSITE" id="PS51085">
    <property type="entry name" value="2FE2S_FER_2"/>
    <property type="match status" value="1"/>
</dbReference>
<evidence type="ECO:0000259" key="7">
    <source>
        <dbReference type="PROSITE" id="PS51085"/>
    </source>
</evidence>
<dbReference type="GO" id="GO:0140647">
    <property type="term" value="P:P450-containing electron transport chain"/>
    <property type="evidence" value="ECO:0007669"/>
    <property type="project" value="InterPro"/>
</dbReference>
<evidence type="ECO:0000313" key="8">
    <source>
        <dbReference type="EMBL" id="KWF30814.1"/>
    </source>
</evidence>
<keyword evidence="2" id="KW-0001">2Fe-2S</keyword>